<dbReference type="RefSeq" id="WP_175395136.1">
    <property type="nucleotide sequence ID" value="NZ_JABMCB010000169.1"/>
</dbReference>
<dbReference type="EMBL" id="JABMCB010000169">
    <property type="protein sequence ID" value="NUU75307.1"/>
    <property type="molecule type" value="Genomic_DNA"/>
</dbReference>
<feature type="compositionally biased region" description="Basic and acidic residues" evidence="1">
    <location>
        <begin position="185"/>
        <end position="203"/>
    </location>
</feature>
<feature type="chain" id="PRO_5030687340" description="Copper amine oxidase-like N-terminal domain-containing protein" evidence="2">
    <location>
        <begin position="28"/>
        <end position="328"/>
    </location>
</feature>
<evidence type="ECO:0000256" key="1">
    <source>
        <dbReference type="SAM" id="MobiDB-lite"/>
    </source>
</evidence>
<feature type="region of interest" description="Disordered" evidence="1">
    <location>
        <begin position="185"/>
        <end position="230"/>
    </location>
</feature>
<dbReference type="AlphaFoldDB" id="A0A7Y6ESU3"/>
<sequence length="328" mass="35986">MKKLRILPVSVAVIALLIFILPMSAFATGNNVKVQPIGANFVFDGNQIKPPAGQFSFSYQSTTYVPIRFVSYALQKSVSWDGKLQKVTVSDPTPSQLVSIKESIMNSQAMKDTTIPSNKISIEPMKVSFVFDGVNKKLPAGQLSFIYKGTLYVPIRFVAESTGSYVTWNQKTKTVTGKTKTYLEKEKSTETTKNDNTKPESEKPSASPETKPSAGGETNTGTTPGKVSYDTITDSTQTKLEALRAESKAVLFDLAKEYLSATDDTSKRKLLSEGQNKLNGFTATFESIVTDTEAQLKANGYSTEIIKQYRKTFNDEIEAGKQLAEELA</sequence>
<keyword evidence="5" id="KW-1185">Reference proteome</keyword>
<gene>
    <name evidence="4" type="ORF">HP552_08690</name>
</gene>
<accession>A0A7Y6ESU3</accession>
<feature type="domain" description="Copper amine oxidase-like N-terminal" evidence="3">
    <location>
        <begin position="141"/>
        <end position="184"/>
    </location>
</feature>
<dbReference type="InterPro" id="IPR036582">
    <property type="entry name" value="Mao_N_sf"/>
</dbReference>
<evidence type="ECO:0000259" key="3">
    <source>
        <dbReference type="Pfam" id="PF07833"/>
    </source>
</evidence>
<reference evidence="4 5" key="1">
    <citation type="submission" date="2020-05" db="EMBL/GenBank/DDBJ databases">
        <title>Genome Sequencing of Type Strains.</title>
        <authorList>
            <person name="Lemaire J.F."/>
            <person name="Inderbitzin P."/>
            <person name="Gregorio O.A."/>
            <person name="Collins S.B."/>
            <person name="Wespe N."/>
            <person name="Knight-Connoni V."/>
        </authorList>
    </citation>
    <scope>NUCLEOTIDE SEQUENCE [LARGE SCALE GENOMIC DNA]</scope>
    <source>
        <strain evidence="4 5">LMG 21957</strain>
    </source>
</reference>
<name>A0A7Y6ESU3_9BACL</name>
<feature type="signal peptide" evidence="2">
    <location>
        <begin position="1"/>
        <end position="27"/>
    </location>
</feature>
<organism evidence="4 5">
    <name type="scientific">Paenibacillus xylanilyticus</name>
    <dbReference type="NCBI Taxonomy" id="248903"/>
    <lineage>
        <taxon>Bacteria</taxon>
        <taxon>Bacillati</taxon>
        <taxon>Bacillota</taxon>
        <taxon>Bacilli</taxon>
        <taxon>Bacillales</taxon>
        <taxon>Paenibacillaceae</taxon>
        <taxon>Paenibacillus</taxon>
    </lineage>
</organism>
<feature type="domain" description="Copper amine oxidase-like N-terminal" evidence="3">
    <location>
        <begin position="56"/>
        <end position="91"/>
    </location>
</feature>
<comment type="caution">
    <text evidence="4">The sequence shown here is derived from an EMBL/GenBank/DDBJ whole genome shotgun (WGS) entry which is preliminary data.</text>
</comment>
<evidence type="ECO:0000313" key="4">
    <source>
        <dbReference type="EMBL" id="NUU75307.1"/>
    </source>
</evidence>
<dbReference type="InterPro" id="IPR012854">
    <property type="entry name" value="Cu_amine_oxidase-like_N"/>
</dbReference>
<feature type="compositionally biased region" description="Polar residues" evidence="1">
    <location>
        <begin position="216"/>
        <end position="230"/>
    </location>
</feature>
<dbReference type="SUPFAM" id="SSF55383">
    <property type="entry name" value="Copper amine oxidase, domain N"/>
    <property type="match status" value="1"/>
</dbReference>
<evidence type="ECO:0000313" key="5">
    <source>
        <dbReference type="Proteomes" id="UP000526125"/>
    </source>
</evidence>
<dbReference type="Proteomes" id="UP000526125">
    <property type="component" value="Unassembled WGS sequence"/>
</dbReference>
<protein>
    <recommendedName>
        <fullName evidence="3">Copper amine oxidase-like N-terminal domain-containing protein</fullName>
    </recommendedName>
</protein>
<dbReference type="Gene3D" id="3.30.457.10">
    <property type="entry name" value="Copper amine oxidase-like, N-terminal domain"/>
    <property type="match status" value="1"/>
</dbReference>
<evidence type="ECO:0000256" key="2">
    <source>
        <dbReference type="SAM" id="SignalP"/>
    </source>
</evidence>
<proteinExistence type="predicted"/>
<keyword evidence="2" id="KW-0732">Signal</keyword>
<dbReference type="Pfam" id="PF07833">
    <property type="entry name" value="Cu_amine_oxidN1"/>
    <property type="match status" value="2"/>
</dbReference>